<proteinExistence type="predicted"/>
<evidence type="ECO:0000313" key="1">
    <source>
        <dbReference type="EMBL" id="QPH38527.1"/>
    </source>
</evidence>
<reference evidence="1 2" key="1">
    <citation type="submission" date="2020-11" db="EMBL/GenBank/DDBJ databases">
        <title>Pedobacter endophytica, an endophytic bacteria isolated form Carex pumila.</title>
        <authorList>
            <person name="Peng Y."/>
            <person name="Jiang L."/>
            <person name="Lee J."/>
        </authorList>
    </citation>
    <scope>NUCLEOTIDE SEQUENCE [LARGE SCALE GENOMIC DNA]</scope>
    <source>
        <strain evidence="1 2">JBR3-12</strain>
    </source>
</reference>
<accession>A0A7U3Q6A4</accession>
<dbReference type="EMBL" id="CP064939">
    <property type="protein sequence ID" value="QPH38527.1"/>
    <property type="molecule type" value="Genomic_DNA"/>
</dbReference>
<name>A0A7U3Q6A4_9SPHI</name>
<gene>
    <name evidence="1" type="ORF">IZT61_15745</name>
</gene>
<dbReference type="RefSeq" id="WP_196098007.1">
    <property type="nucleotide sequence ID" value="NZ_CP064939.1"/>
</dbReference>
<dbReference type="KEGG" id="pex:IZT61_15745"/>
<dbReference type="Proteomes" id="UP000594759">
    <property type="component" value="Chromosome"/>
</dbReference>
<dbReference type="AlphaFoldDB" id="A0A7U3Q6A4"/>
<evidence type="ECO:0000313" key="2">
    <source>
        <dbReference type="Proteomes" id="UP000594759"/>
    </source>
</evidence>
<keyword evidence="2" id="KW-1185">Reference proteome</keyword>
<sequence>MSQSNKISIEINPEESAAISAALEQLKVTLKPILTINLTAEERISTLKMGDKTLAFVNKTLEYAVQNPSLVPNYIDLEEAKKDHKLAADSYNIFQQLNTLVRGIEDTGMVAGGDAYEAALVIYHSIKGASRSDIPGTQAMYDDLKQRFPGRGKGSTPSV</sequence>
<protein>
    <submittedName>
        <fullName evidence="1">Uncharacterized protein</fullName>
    </submittedName>
</protein>
<organism evidence="1 2">
    <name type="scientific">Pedobacter endophyticus</name>
    <dbReference type="NCBI Taxonomy" id="2789740"/>
    <lineage>
        <taxon>Bacteria</taxon>
        <taxon>Pseudomonadati</taxon>
        <taxon>Bacteroidota</taxon>
        <taxon>Sphingobacteriia</taxon>
        <taxon>Sphingobacteriales</taxon>
        <taxon>Sphingobacteriaceae</taxon>
        <taxon>Pedobacter</taxon>
    </lineage>
</organism>